<dbReference type="SMART" id="SM00175">
    <property type="entry name" value="RAB"/>
    <property type="match status" value="1"/>
</dbReference>
<evidence type="ECO:0000256" key="6">
    <source>
        <dbReference type="ARBA" id="ARBA00023289"/>
    </source>
</evidence>
<accession>A0A024G1R5</accession>
<dbReference type="OrthoDB" id="9989112at2759"/>
<dbReference type="InterPro" id="IPR027417">
    <property type="entry name" value="P-loop_NTPase"/>
</dbReference>
<evidence type="ECO:0000256" key="5">
    <source>
        <dbReference type="ARBA" id="ARBA00023288"/>
    </source>
</evidence>
<reference evidence="8 9" key="1">
    <citation type="submission" date="2012-05" db="EMBL/GenBank/DDBJ databases">
        <title>Recombination and specialization in a pathogen metapopulation.</title>
        <authorList>
            <person name="Gardiner A."/>
            <person name="Kemen E."/>
            <person name="Schultz-Larsen T."/>
            <person name="MacLean D."/>
            <person name="Van Oosterhout C."/>
            <person name="Jones J.D.G."/>
        </authorList>
    </citation>
    <scope>NUCLEOTIDE SEQUENCE [LARGE SCALE GENOMIC DNA]</scope>
    <source>
        <strain evidence="8 9">Ac Nc2</strain>
    </source>
</reference>
<dbReference type="CDD" id="cd01866">
    <property type="entry name" value="Rab2"/>
    <property type="match status" value="1"/>
</dbReference>
<dbReference type="GO" id="GO:0012505">
    <property type="term" value="C:endomembrane system"/>
    <property type="evidence" value="ECO:0007669"/>
    <property type="project" value="UniProtKB-SubCell"/>
</dbReference>
<dbReference type="SMART" id="SM00173">
    <property type="entry name" value="RAS"/>
    <property type="match status" value="1"/>
</dbReference>
<keyword evidence="5" id="KW-0449">Lipoprotein</keyword>
<dbReference type="FunFam" id="3.40.50.300:FF:000263">
    <property type="entry name" value="Ras-related protein RABB1c"/>
    <property type="match status" value="1"/>
</dbReference>
<dbReference type="GO" id="GO:0005525">
    <property type="term" value="F:GTP binding"/>
    <property type="evidence" value="ECO:0007669"/>
    <property type="project" value="UniProtKB-KW"/>
</dbReference>
<dbReference type="InterPro" id="IPR050209">
    <property type="entry name" value="Rab_GTPases_membrane_traffic"/>
</dbReference>
<dbReference type="InterPro" id="IPR005225">
    <property type="entry name" value="Small_GTP-bd"/>
</dbReference>
<dbReference type="PROSITE" id="PS51421">
    <property type="entry name" value="RAS"/>
    <property type="match status" value="1"/>
</dbReference>
<dbReference type="PROSITE" id="PS51420">
    <property type="entry name" value="RHO"/>
    <property type="match status" value="1"/>
</dbReference>
<comment type="subcellular location">
    <subcellularLocation>
        <location evidence="7">Endomembrane system</location>
        <topology evidence="7">Lipid-anchor</topology>
    </subcellularLocation>
</comment>
<keyword evidence="6" id="KW-0636">Prenylation</keyword>
<dbReference type="NCBIfam" id="TIGR00231">
    <property type="entry name" value="small_GTP"/>
    <property type="match status" value="1"/>
</dbReference>
<gene>
    <name evidence="8" type="ORF">BN9_010370</name>
</gene>
<dbReference type="PANTHER" id="PTHR47979">
    <property type="entry name" value="DRAB11-RELATED"/>
    <property type="match status" value="1"/>
</dbReference>
<dbReference type="STRING" id="65357.A0A024G1R5"/>
<dbReference type="SMART" id="SM00176">
    <property type="entry name" value="RAN"/>
    <property type="match status" value="1"/>
</dbReference>
<keyword evidence="2" id="KW-0547">Nucleotide-binding</keyword>
<evidence type="ECO:0000256" key="1">
    <source>
        <dbReference type="ARBA" id="ARBA00006270"/>
    </source>
</evidence>
<keyword evidence="9" id="KW-1185">Reference proteome</keyword>
<dbReference type="AlphaFoldDB" id="A0A024G1R5"/>
<keyword evidence="3" id="KW-0342">GTP-binding</keyword>
<evidence type="ECO:0000256" key="2">
    <source>
        <dbReference type="ARBA" id="ARBA00022741"/>
    </source>
</evidence>
<dbReference type="Proteomes" id="UP000053237">
    <property type="component" value="Unassembled WGS sequence"/>
</dbReference>
<dbReference type="EMBL" id="CAIX01000007">
    <property type="protein sequence ID" value="CCI40253.1"/>
    <property type="molecule type" value="Genomic_DNA"/>
</dbReference>
<sequence length="590" mass="67124">MFQNMSYSSLVIRRETPLTSFRAHRVLRRGFVFFDEENAKEMVVKRQDIVDENAPTDKKLKHYDALKAPFTFKVKRRRKRSIDATKATSALLAQHQMVEKRKLRRLQTSKKKKKKEADQGRSNAIKATLAAAPHLDLYLLLQDQVKIELKKIEKEFSRYSSRQDIIELTEKALEAVKDGFQDFLITHPPSMTLNIKKTNPKNQCLENLAENYAKALNRQAALENECESWMNIQEMVMMAQHDSSLHAAQILASLGIKDGCIVDQDSQQTNCTSVQGCDQLMEKKHLHQQEEALERFQETTAQLSMVEDAMSTVDQLLMEGEITKQKVFDSFHRSAFKDYVFFNQPKENLRALLQLGPKAKKKHFCSSCRRHKNLQQLPSVMSYAFLFKYIIIGDTGVGKSCLLLQFTDKRFQPVHDLTIGVEFGARMINIESKQIKLQIWDTAGQESFRSITRSYYRGAAGALLVYDITRRETFNHLTRWLEEARQNANANMAIMLIGNKTDLEHRRAVTYKEGEQFAEKYGLIFLETSAKTASNVEDAFVETASKIYRNIQNGVCDVTNEAHGIKVGMSGAGGAGSIGSAAQSQRSGCC</sequence>
<dbReference type="Gene3D" id="3.40.50.300">
    <property type="entry name" value="P-loop containing nucleotide triphosphate hydrolases"/>
    <property type="match status" value="1"/>
</dbReference>
<name>A0A024G1R5_9STRA</name>
<evidence type="ECO:0000256" key="4">
    <source>
        <dbReference type="ARBA" id="ARBA00023136"/>
    </source>
</evidence>
<dbReference type="GO" id="GO:0003924">
    <property type="term" value="F:GTPase activity"/>
    <property type="evidence" value="ECO:0007669"/>
    <property type="project" value="InterPro"/>
</dbReference>
<evidence type="ECO:0000313" key="9">
    <source>
        <dbReference type="Proteomes" id="UP000053237"/>
    </source>
</evidence>
<organism evidence="8 9">
    <name type="scientific">Albugo candida</name>
    <dbReference type="NCBI Taxonomy" id="65357"/>
    <lineage>
        <taxon>Eukaryota</taxon>
        <taxon>Sar</taxon>
        <taxon>Stramenopiles</taxon>
        <taxon>Oomycota</taxon>
        <taxon>Peronosporomycetes</taxon>
        <taxon>Albuginales</taxon>
        <taxon>Albuginaceae</taxon>
        <taxon>Albugo</taxon>
    </lineage>
</organism>
<evidence type="ECO:0000256" key="3">
    <source>
        <dbReference type="ARBA" id="ARBA00023134"/>
    </source>
</evidence>
<dbReference type="InParanoid" id="A0A024G1R5"/>
<dbReference type="Pfam" id="PF00071">
    <property type="entry name" value="Ras"/>
    <property type="match status" value="1"/>
</dbReference>
<protein>
    <submittedName>
        <fullName evidence="8">Uncharacterized protein</fullName>
    </submittedName>
</protein>
<keyword evidence="4" id="KW-0472">Membrane</keyword>
<dbReference type="SMART" id="SM00174">
    <property type="entry name" value="RHO"/>
    <property type="match status" value="1"/>
</dbReference>
<dbReference type="InterPro" id="IPR001806">
    <property type="entry name" value="Small_GTPase"/>
</dbReference>
<comment type="caution">
    <text evidence="8">The sequence shown here is derived from an EMBL/GenBank/DDBJ whole genome shotgun (WGS) entry which is preliminary data.</text>
</comment>
<dbReference type="PROSITE" id="PS51419">
    <property type="entry name" value="RAB"/>
    <property type="match status" value="1"/>
</dbReference>
<evidence type="ECO:0000256" key="7">
    <source>
        <dbReference type="ARBA" id="ARBA00037868"/>
    </source>
</evidence>
<proteinExistence type="inferred from homology"/>
<evidence type="ECO:0000313" key="8">
    <source>
        <dbReference type="EMBL" id="CCI40253.1"/>
    </source>
</evidence>
<comment type="similarity">
    <text evidence="1">Belongs to the small GTPase superfamily. Rab family.</text>
</comment>
<dbReference type="SUPFAM" id="SSF52540">
    <property type="entry name" value="P-loop containing nucleoside triphosphate hydrolases"/>
    <property type="match status" value="1"/>
</dbReference>
<dbReference type="PRINTS" id="PR00449">
    <property type="entry name" value="RASTRNSFRMNG"/>
</dbReference>